<dbReference type="Pfam" id="PF01281">
    <property type="entry name" value="Ribosomal_L9_N"/>
    <property type="match status" value="1"/>
</dbReference>
<evidence type="ECO:0000256" key="1">
    <source>
        <dbReference type="ARBA" id="ARBA00010605"/>
    </source>
</evidence>
<dbReference type="InterPro" id="IPR000244">
    <property type="entry name" value="Ribosomal_bL9"/>
</dbReference>
<dbReference type="GO" id="GO:1990904">
    <property type="term" value="C:ribonucleoprotein complex"/>
    <property type="evidence" value="ECO:0007669"/>
    <property type="project" value="UniProtKB-KW"/>
</dbReference>
<dbReference type="InterPro" id="IPR036935">
    <property type="entry name" value="Ribosomal_bL9_N_sf"/>
</dbReference>
<evidence type="ECO:0000313" key="7">
    <source>
        <dbReference type="EMBL" id="JAG29728.1"/>
    </source>
</evidence>
<dbReference type="GO" id="GO:0003735">
    <property type="term" value="F:structural constituent of ribosome"/>
    <property type="evidence" value="ECO:0007669"/>
    <property type="project" value="InterPro"/>
</dbReference>
<evidence type="ECO:0000259" key="6">
    <source>
        <dbReference type="Pfam" id="PF01281"/>
    </source>
</evidence>
<dbReference type="GO" id="GO:0005840">
    <property type="term" value="C:ribosome"/>
    <property type="evidence" value="ECO:0007669"/>
    <property type="project" value="UniProtKB-KW"/>
</dbReference>
<sequence length="275" mass="31661">MYELSRHLRHFNRYVSLTGNQQPLLATFNGCYLLAKRTTFILKRKYPVKLLKYGETEFRLKGKDYVYDLVQDTEVVKKPSVKIVLKQYIEGVGLKGDVVNLPRNKAYNEFLLTGLADYATPEVLEASKKLKKEENKQATASSPFAQLTTKYLENFVLSIVMNKENPWTIQPWHIRVAFRKAGIQVPEHAIKIPDKPISGPDLSLENRDFVTTITVNGREKANVRCRIHHWSTNPSNRMPYVRYPGSIKTEPIFEEDAPILDNIPLIPLPKEKSDF</sequence>
<reference evidence="8" key="3">
    <citation type="submission" date="2014-09" db="EMBL/GenBank/DDBJ databases">
        <authorList>
            <person name="Magalhaes I.L.F."/>
            <person name="Oliveira U."/>
            <person name="Santos F.R."/>
            <person name="Vidigal T.H.D.A."/>
            <person name="Brescovit A.D."/>
            <person name="Santos A.J."/>
        </authorList>
    </citation>
    <scope>NUCLEOTIDE SEQUENCE</scope>
</reference>
<reference evidence="7" key="1">
    <citation type="journal article" date="2014" name="PLoS ONE">
        <title>Transcriptome-Based Identification of ABC Transporters in the Western Tarnished Plant Bug Lygus hesperus.</title>
        <authorList>
            <person name="Hull J.J."/>
            <person name="Chaney K."/>
            <person name="Geib S.M."/>
            <person name="Fabrick J.A."/>
            <person name="Brent C.S."/>
            <person name="Walsh D."/>
            <person name="Lavine L.C."/>
        </authorList>
    </citation>
    <scope>NUCLEOTIDE SEQUENCE</scope>
</reference>
<keyword evidence="2 7" id="KW-0689">Ribosomal protein</keyword>
<dbReference type="EMBL" id="GBHO01013876">
    <property type="protein sequence ID" value="JAG29728.1"/>
    <property type="molecule type" value="Transcribed_RNA"/>
</dbReference>
<gene>
    <name evidence="7" type="primary">mRpL9</name>
    <name evidence="7" type="ORF">CM83_35234</name>
</gene>
<name>A0A0A9YF39_LYGHE</name>
<dbReference type="GO" id="GO:0006412">
    <property type="term" value="P:translation"/>
    <property type="evidence" value="ECO:0007669"/>
    <property type="project" value="InterPro"/>
</dbReference>
<protein>
    <recommendedName>
        <fullName evidence="4">Large ribosomal subunit protein bL9m</fullName>
    </recommendedName>
    <alternativeName>
        <fullName evidence="5">39S ribosomal protein L9, mitochondrial</fullName>
    </alternativeName>
</protein>
<evidence type="ECO:0000256" key="4">
    <source>
        <dbReference type="ARBA" id="ARBA00035194"/>
    </source>
</evidence>
<feature type="domain" description="Ribosomal protein L9" evidence="6">
    <location>
        <begin position="81"/>
        <end position="125"/>
    </location>
</feature>
<dbReference type="Gene3D" id="3.40.5.10">
    <property type="entry name" value="Ribosomal protein L9, N-terminal domain"/>
    <property type="match status" value="1"/>
</dbReference>
<evidence type="ECO:0000313" key="8">
    <source>
        <dbReference type="EMBL" id="JAG58940.1"/>
    </source>
</evidence>
<evidence type="ECO:0000256" key="5">
    <source>
        <dbReference type="ARBA" id="ARBA00035381"/>
    </source>
</evidence>
<reference evidence="7" key="2">
    <citation type="submission" date="2014-07" db="EMBL/GenBank/DDBJ databases">
        <authorList>
            <person name="Hull J."/>
        </authorList>
    </citation>
    <scope>NUCLEOTIDE SEQUENCE</scope>
</reference>
<dbReference type="InterPro" id="IPR009027">
    <property type="entry name" value="Ribosomal_bL9/RNase_H1_N"/>
</dbReference>
<evidence type="ECO:0000256" key="2">
    <source>
        <dbReference type="ARBA" id="ARBA00022980"/>
    </source>
</evidence>
<dbReference type="SUPFAM" id="SSF55658">
    <property type="entry name" value="L9 N-domain-like"/>
    <property type="match status" value="1"/>
</dbReference>
<dbReference type="InterPro" id="IPR020070">
    <property type="entry name" value="Ribosomal_bL9_N"/>
</dbReference>
<dbReference type="EMBL" id="GBRD01006881">
    <property type="protein sequence ID" value="JAG58940.1"/>
    <property type="molecule type" value="Transcribed_RNA"/>
</dbReference>
<comment type="similarity">
    <text evidence="1">Belongs to the bacterial ribosomal protein bL9 family.</text>
</comment>
<dbReference type="PANTHER" id="PTHR21368">
    <property type="entry name" value="50S RIBOSOMAL PROTEIN L9"/>
    <property type="match status" value="1"/>
</dbReference>
<accession>A0A0A9YF39</accession>
<proteinExistence type="inferred from homology"/>
<keyword evidence="3" id="KW-0687">Ribonucleoprotein</keyword>
<dbReference type="AlphaFoldDB" id="A0A0A9YF39"/>
<evidence type="ECO:0000256" key="3">
    <source>
        <dbReference type="ARBA" id="ARBA00023274"/>
    </source>
</evidence>
<organism evidence="7">
    <name type="scientific">Lygus hesperus</name>
    <name type="common">Western plant bug</name>
    <dbReference type="NCBI Taxonomy" id="30085"/>
    <lineage>
        <taxon>Eukaryota</taxon>
        <taxon>Metazoa</taxon>
        <taxon>Ecdysozoa</taxon>
        <taxon>Arthropoda</taxon>
        <taxon>Hexapoda</taxon>
        <taxon>Insecta</taxon>
        <taxon>Pterygota</taxon>
        <taxon>Neoptera</taxon>
        <taxon>Paraneoptera</taxon>
        <taxon>Hemiptera</taxon>
        <taxon>Heteroptera</taxon>
        <taxon>Panheteroptera</taxon>
        <taxon>Cimicomorpha</taxon>
        <taxon>Miridae</taxon>
        <taxon>Mirini</taxon>
        <taxon>Lygus</taxon>
    </lineage>
</organism>